<evidence type="ECO:0000313" key="1">
    <source>
        <dbReference type="EMBL" id="KAF5330967.1"/>
    </source>
</evidence>
<gene>
    <name evidence="1" type="ORF">D9619_005991</name>
</gene>
<dbReference type="EMBL" id="JAACJJ010000001">
    <property type="protein sequence ID" value="KAF5330967.1"/>
    <property type="molecule type" value="Genomic_DNA"/>
</dbReference>
<sequence length="202" mass="22637">MALVVCFLWHISEVALDYIRIILALVFLPRVPLRDLPFREKKISPRSAVENTSKRKSSWNNRDIPGEERIGVATLKSVATGPQPRNLTLLIKNTPHARQASKRLLVPEYPSSNVDFSIYADASSPNLNKANLLAPMAPELLSSATDDLGVLRAASDRVSEILRESRRRLDAGEDSSTIRREARRKRAEELLFSRNQGANLLN</sequence>
<protein>
    <submittedName>
        <fullName evidence="1">Uncharacterized protein</fullName>
    </submittedName>
</protein>
<name>A0A8H5BYZ5_9AGAR</name>
<keyword evidence="2" id="KW-1185">Reference proteome</keyword>
<dbReference type="AlphaFoldDB" id="A0A8H5BYZ5"/>
<organism evidence="1 2">
    <name type="scientific">Psilocybe cf. subviscida</name>
    <dbReference type="NCBI Taxonomy" id="2480587"/>
    <lineage>
        <taxon>Eukaryota</taxon>
        <taxon>Fungi</taxon>
        <taxon>Dikarya</taxon>
        <taxon>Basidiomycota</taxon>
        <taxon>Agaricomycotina</taxon>
        <taxon>Agaricomycetes</taxon>
        <taxon>Agaricomycetidae</taxon>
        <taxon>Agaricales</taxon>
        <taxon>Agaricineae</taxon>
        <taxon>Strophariaceae</taxon>
        <taxon>Psilocybe</taxon>
    </lineage>
</organism>
<dbReference type="Proteomes" id="UP000567179">
    <property type="component" value="Unassembled WGS sequence"/>
</dbReference>
<accession>A0A8H5BYZ5</accession>
<comment type="caution">
    <text evidence="1">The sequence shown here is derived from an EMBL/GenBank/DDBJ whole genome shotgun (WGS) entry which is preliminary data.</text>
</comment>
<evidence type="ECO:0000313" key="2">
    <source>
        <dbReference type="Proteomes" id="UP000567179"/>
    </source>
</evidence>
<reference evidence="1 2" key="1">
    <citation type="journal article" date="2020" name="ISME J.">
        <title>Uncovering the hidden diversity of litter-decomposition mechanisms in mushroom-forming fungi.</title>
        <authorList>
            <person name="Floudas D."/>
            <person name="Bentzer J."/>
            <person name="Ahren D."/>
            <person name="Johansson T."/>
            <person name="Persson P."/>
            <person name="Tunlid A."/>
        </authorList>
    </citation>
    <scope>NUCLEOTIDE SEQUENCE [LARGE SCALE GENOMIC DNA]</scope>
    <source>
        <strain evidence="1 2">CBS 101986</strain>
    </source>
</reference>
<proteinExistence type="predicted"/>